<evidence type="ECO:0008006" key="4">
    <source>
        <dbReference type="Google" id="ProtNLM"/>
    </source>
</evidence>
<proteinExistence type="predicted"/>
<feature type="transmembrane region" description="Helical" evidence="1">
    <location>
        <begin position="102"/>
        <end position="124"/>
    </location>
</feature>
<evidence type="ECO:0000256" key="1">
    <source>
        <dbReference type="SAM" id="Phobius"/>
    </source>
</evidence>
<dbReference type="EMBL" id="WKKI01000028">
    <property type="protein sequence ID" value="MRX73161.1"/>
    <property type="molecule type" value="Genomic_DNA"/>
</dbReference>
<protein>
    <recommendedName>
        <fullName evidence="4">CNNM transmembrane domain-containing protein</fullName>
    </recommendedName>
</protein>
<dbReference type="Proteomes" id="UP000448867">
    <property type="component" value="Unassembled WGS sequence"/>
</dbReference>
<evidence type="ECO:0000313" key="3">
    <source>
        <dbReference type="Proteomes" id="UP000448867"/>
    </source>
</evidence>
<keyword evidence="3" id="KW-1185">Reference proteome</keyword>
<keyword evidence="1" id="KW-1133">Transmembrane helix</keyword>
<keyword evidence="1" id="KW-0472">Membrane</keyword>
<name>A0A7X2LZ89_9BACI</name>
<feature type="transmembrane region" description="Helical" evidence="1">
    <location>
        <begin position="136"/>
        <end position="156"/>
    </location>
</feature>
<accession>A0A7X2LZ89</accession>
<organism evidence="2 3">
    <name type="scientific">Metabacillus lacus</name>
    <dbReference type="NCBI Taxonomy" id="1983721"/>
    <lineage>
        <taxon>Bacteria</taxon>
        <taxon>Bacillati</taxon>
        <taxon>Bacillota</taxon>
        <taxon>Bacilli</taxon>
        <taxon>Bacillales</taxon>
        <taxon>Bacillaceae</taxon>
        <taxon>Metabacillus</taxon>
    </lineage>
</organism>
<dbReference type="RefSeq" id="WP_154308542.1">
    <property type="nucleotide sequence ID" value="NZ_WKKI01000028.1"/>
</dbReference>
<gene>
    <name evidence="2" type="ORF">GJU40_13510</name>
</gene>
<comment type="caution">
    <text evidence="2">The sequence shown here is derived from an EMBL/GenBank/DDBJ whole genome shotgun (WGS) entry which is preliminary data.</text>
</comment>
<feature type="transmembrane region" description="Helical" evidence="1">
    <location>
        <begin position="12"/>
        <end position="30"/>
    </location>
</feature>
<feature type="transmembrane region" description="Helical" evidence="1">
    <location>
        <begin position="36"/>
        <end position="56"/>
    </location>
</feature>
<dbReference type="OrthoDB" id="2111373at2"/>
<sequence>MKDLFRDSINWSLGIAVITFVLAAIFSVVATATLGGVGWAIGMGIVFIIVLIGVFFDMLGIAATAADEVPFHAMASKKVDGAKQAIVIIRNADRFASFCNDVIGDISGIISGTASAIVVVQLSFSFQFGEASYQQLVISVIFTSVIAAMTVGGKAFGKSIAIRFSTDIIYQVGKLFYLLEKRFNISLLNDKKKKKRNNSRK</sequence>
<keyword evidence="1" id="KW-0812">Transmembrane</keyword>
<reference evidence="2 3" key="1">
    <citation type="submission" date="2019-11" db="EMBL/GenBank/DDBJ databases">
        <title>Bacillus lacus genome.</title>
        <authorList>
            <person name="Allen C.J."/>
            <person name="Newman J.D."/>
        </authorList>
    </citation>
    <scope>NUCLEOTIDE SEQUENCE [LARGE SCALE GENOMIC DNA]</scope>
    <source>
        <strain evidence="2 3">KCTC 33946</strain>
    </source>
</reference>
<dbReference type="AlphaFoldDB" id="A0A7X2LZ89"/>
<evidence type="ECO:0000313" key="2">
    <source>
        <dbReference type="EMBL" id="MRX73161.1"/>
    </source>
</evidence>